<keyword evidence="1" id="KW-0812">Transmembrane</keyword>
<feature type="transmembrane region" description="Helical" evidence="1">
    <location>
        <begin position="41"/>
        <end position="62"/>
    </location>
</feature>
<evidence type="ECO:0000313" key="2">
    <source>
        <dbReference type="EMBL" id="CAA9399779.1"/>
    </source>
</evidence>
<accession>A0A6J4P4B3</accession>
<protein>
    <submittedName>
        <fullName evidence="2">Uncharacterized protein</fullName>
    </submittedName>
</protein>
<feature type="transmembrane region" description="Helical" evidence="1">
    <location>
        <begin position="12"/>
        <end position="35"/>
    </location>
</feature>
<dbReference type="AlphaFoldDB" id="A0A6J4P4B3"/>
<feature type="transmembrane region" description="Helical" evidence="1">
    <location>
        <begin position="110"/>
        <end position="128"/>
    </location>
</feature>
<gene>
    <name evidence="2" type="ORF">AVDCRST_MAG01-01-945</name>
</gene>
<dbReference type="EMBL" id="CADCUW010000143">
    <property type="protein sequence ID" value="CAA9399779.1"/>
    <property type="molecule type" value="Genomic_DNA"/>
</dbReference>
<name>A0A6J4P4B3_9ACTN</name>
<keyword evidence="1" id="KW-1133">Transmembrane helix</keyword>
<reference evidence="2" key="1">
    <citation type="submission" date="2020-02" db="EMBL/GenBank/DDBJ databases">
        <authorList>
            <person name="Meier V. D."/>
        </authorList>
    </citation>
    <scope>NUCLEOTIDE SEQUENCE</scope>
    <source>
        <strain evidence="2">AVDCRST_MAG01</strain>
    </source>
</reference>
<feature type="transmembrane region" description="Helical" evidence="1">
    <location>
        <begin position="74"/>
        <end position="95"/>
    </location>
</feature>
<proteinExistence type="predicted"/>
<organism evidence="2">
    <name type="scientific">uncultured Rubrobacteraceae bacterium</name>
    <dbReference type="NCBI Taxonomy" id="349277"/>
    <lineage>
        <taxon>Bacteria</taxon>
        <taxon>Bacillati</taxon>
        <taxon>Actinomycetota</taxon>
        <taxon>Rubrobacteria</taxon>
        <taxon>Rubrobacterales</taxon>
        <taxon>Rubrobacteraceae</taxon>
        <taxon>environmental samples</taxon>
    </lineage>
</organism>
<sequence length="170" mass="17080">MEQAGGRSYVWYPGVLAAGLVGAYVGYLFTALLYIVVGEVLFYFLSLCFTALLAALCAVFAGDALAGRGPRVRLWSVVGVGQAAAVLAALANTAFADAVGLSALGLGRQMPANAAAIAVVCGVAAWGLRRPPTAPSAGAKDGRSAVLLVGLALVLIVAAVLIYDSLNPGG</sequence>
<keyword evidence="1" id="KW-0472">Membrane</keyword>
<feature type="transmembrane region" description="Helical" evidence="1">
    <location>
        <begin position="144"/>
        <end position="163"/>
    </location>
</feature>
<evidence type="ECO:0000256" key="1">
    <source>
        <dbReference type="SAM" id="Phobius"/>
    </source>
</evidence>